<sequence length="118" mass="13845">MRPAVEKTSSRSHYVSNKHIFSSTQETQLKIAKGWRNRMLKELQKKYKNITVECITLYLIFCKSCQKEYHLTKYVQMRPLETKRSKGHYSLLVICAIFKVTSVLYSDSGSEFANRDVE</sequence>
<gene>
    <name evidence="1" type="ORF">Cfor_03925</name>
</gene>
<proteinExistence type="predicted"/>
<dbReference type="EMBL" id="BLKM01012201">
    <property type="protein sequence ID" value="GFG35744.1"/>
    <property type="molecule type" value="Genomic_DNA"/>
</dbReference>
<name>A0A6L2PU23_COPFO</name>
<reference evidence="2" key="1">
    <citation type="submission" date="2020-01" db="EMBL/GenBank/DDBJ databases">
        <title>Draft genome sequence of the Termite Coptotermes fromosanus.</title>
        <authorList>
            <person name="Itakura S."/>
            <person name="Yosikawa Y."/>
            <person name="Umezawa K."/>
        </authorList>
    </citation>
    <scope>NUCLEOTIDE SEQUENCE [LARGE SCALE GENOMIC DNA]</scope>
</reference>
<keyword evidence="2" id="KW-1185">Reference proteome</keyword>
<evidence type="ECO:0000313" key="2">
    <source>
        <dbReference type="Proteomes" id="UP000502823"/>
    </source>
</evidence>
<dbReference type="InParanoid" id="A0A6L2PU23"/>
<evidence type="ECO:0000313" key="1">
    <source>
        <dbReference type="EMBL" id="GFG35744.1"/>
    </source>
</evidence>
<protein>
    <submittedName>
        <fullName evidence="1">Uncharacterized protein</fullName>
    </submittedName>
</protein>
<accession>A0A6L2PU23</accession>
<comment type="caution">
    <text evidence="1">The sequence shown here is derived from an EMBL/GenBank/DDBJ whole genome shotgun (WGS) entry which is preliminary data.</text>
</comment>
<dbReference type="Proteomes" id="UP000502823">
    <property type="component" value="Unassembled WGS sequence"/>
</dbReference>
<organism evidence="1 2">
    <name type="scientific">Coptotermes formosanus</name>
    <name type="common">Formosan subterranean termite</name>
    <dbReference type="NCBI Taxonomy" id="36987"/>
    <lineage>
        <taxon>Eukaryota</taxon>
        <taxon>Metazoa</taxon>
        <taxon>Ecdysozoa</taxon>
        <taxon>Arthropoda</taxon>
        <taxon>Hexapoda</taxon>
        <taxon>Insecta</taxon>
        <taxon>Pterygota</taxon>
        <taxon>Neoptera</taxon>
        <taxon>Polyneoptera</taxon>
        <taxon>Dictyoptera</taxon>
        <taxon>Blattodea</taxon>
        <taxon>Blattoidea</taxon>
        <taxon>Termitoidae</taxon>
        <taxon>Rhinotermitidae</taxon>
        <taxon>Coptotermes</taxon>
    </lineage>
</organism>
<dbReference type="OrthoDB" id="2499658at2759"/>
<dbReference type="AlphaFoldDB" id="A0A6L2PU23"/>